<dbReference type="GO" id="GO:0006357">
    <property type="term" value="P:regulation of transcription by RNA polymerase II"/>
    <property type="evidence" value="ECO:0007669"/>
    <property type="project" value="TreeGrafter"/>
</dbReference>
<gene>
    <name evidence="3" type="ORF">FOZ60_008307</name>
</gene>
<evidence type="ECO:0000313" key="4">
    <source>
        <dbReference type="Proteomes" id="UP000541610"/>
    </source>
</evidence>
<feature type="compositionally biased region" description="Basic and acidic residues" evidence="2">
    <location>
        <begin position="468"/>
        <end position="487"/>
    </location>
</feature>
<feature type="compositionally biased region" description="Basic and acidic residues" evidence="2">
    <location>
        <begin position="625"/>
        <end position="642"/>
    </location>
</feature>
<feature type="compositionally biased region" description="Low complexity" evidence="2">
    <location>
        <begin position="15"/>
        <end position="35"/>
    </location>
</feature>
<dbReference type="PANTHER" id="PTHR46541:SF1">
    <property type="entry name" value="ZINC FINGER PROTEIN AEBP2"/>
    <property type="match status" value="1"/>
</dbReference>
<comment type="caution">
    <text evidence="3">The sequence shown here is derived from an EMBL/GenBank/DDBJ whole genome shotgun (WGS) entry which is preliminary data.</text>
</comment>
<feature type="compositionally biased region" description="Basic and acidic residues" evidence="2">
    <location>
        <begin position="495"/>
        <end position="514"/>
    </location>
</feature>
<feature type="compositionally biased region" description="Basic and acidic residues" evidence="2">
    <location>
        <begin position="387"/>
        <end position="406"/>
    </location>
</feature>
<dbReference type="InterPro" id="IPR001680">
    <property type="entry name" value="WD40_rpt"/>
</dbReference>
<dbReference type="EMBL" id="JABANP010000331">
    <property type="protein sequence ID" value="KAF4684067.1"/>
    <property type="molecule type" value="Genomic_DNA"/>
</dbReference>
<dbReference type="Proteomes" id="UP000541610">
    <property type="component" value="Unassembled WGS sequence"/>
</dbReference>
<reference evidence="3 4" key="1">
    <citation type="submission" date="2020-04" db="EMBL/GenBank/DDBJ databases">
        <title>Perkinsus olseni comparative genomics.</title>
        <authorList>
            <person name="Bogema D.R."/>
        </authorList>
    </citation>
    <scope>NUCLEOTIDE SEQUENCE [LARGE SCALE GENOMIC DNA]</scope>
    <source>
        <strain evidence="3">00978-12</strain>
    </source>
</reference>
<dbReference type="Gene3D" id="2.130.10.10">
    <property type="entry name" value="YVTN repeat-like/Quinoprotein amine dehydrogenase"/>
    <property type="match status" value="1"/>
</dbReference>
<dbReference type="PANTHER" id="PTHR46541">
    <property type="entry name" value="ZINC FINGER PROTEIN AEBP2"/>
    <property type="match status" value="1"/>
</dbReference>
<feature type="compositionally biased region" description="Basic and acidic residues" evidence="2">
    <location>
        <begin position="1594"/>
        <end position="1606"/>
    </location>
</feature>
<feature type="compositionally biased region" description="Low complexity" evidence="2">
    <location>
        <begin position="1627"/>
        <end position="1639"/>
    </location>
</feature>
<feature type="compositionally biased region" description="Basic and acidic residues" evidence="2">
    <location>
        <begin position="414"/>
        <end position="433"/>
    </location>
</feature>
<feature type="compositionally biased region" description="Basic and acidic residues" evidence="2">
    <location>
        <begin position="333"/>
        <end position="352"/>
    </location>
</feature>
<dbReference type="GO" id="GO:0008270">
    <property type="term" value="F:zinc ion binding"/>
    <property type="evidence" value="ECO:0007669"/>
    <property type="project" value="UniProtKB-KW"/>
</dbReference>
<accession>A0A7J6NKU5</accession>
<dbReference type="InterPro" id="IPR052130">
    <property type="entry name" value="AEBP2/jing_C2H2-ZnF"/>
</dbReference>
<dbReference type="InterPro" id="IPR015943">
    <property type="entry name" value="WD40/YVTN_repeat-like_dom_sf"/>
</dbReference>
<dbReference type="InterPro" id="IPR036322">
    <property type="entry name" value="WD40_repeat_dom_sf"/>
</dbReference>
<name>A0A7J6NKU5_PEROL</name>
<dbReference type="PROSITE" id="PS50082">
    <property type="entry name" value="WD_REPEATS_2"/>
    <property type="match status" value="1"/>
</dbReference>
<evidence type="ECO:0000256" key="1">
    <source>
        <dbReference type="PROSITE-ProRule" id="PRU00221"/>
    </source>
</evidence>
<feature type="compositionally biased region" description="Basic and acidic residues" evidence="2">
    <location>
        <begin position="246"/>
        <end position="326"/>
    </location>
</feature>
<feature type="region of interest" description="Disordered" evidence="2">
    <location>
        <begin position="240"/>
        <end position="642"/>
    </location>
</feature>
<feature type="region of interest" description="Disordered" evidence="2">
    <location>
        <begin position="1"/>
        <end position="46"/>
    </location>
</feature>
<feature type="compositionally biased region" description="Basic and acidic residues" evidence="2">
    <location>
        <begin position="441"/>
        <end position="460"/>
    </location>
</feature>
<evidence type="ECO:0000256" key="2">
    <source>
        <dbReference type="SAM" id="MobiDB-lite"/>
    </source>
</evidence>
<feature type="compositionally biased region" description="Polar residues" evidence="2">
    <location>
        <begin position="1506"/>
        <end position="1535"/>
    </location>
</feature>
<organism evidence="3 4">
    <name type="scientific">Perkinsus olseni</name>
    <name type="common">Perkinsus atlanticus</name>
    <dbReference type="NCBI Taxonomy" id="32597"/>
    <lineage>
        <taxon>Eukaryota</taxon>
        <taxon>Sar</taxon>
        <taxon>Alveolata</taxon>
        <taxon>Perkinsozoa</taxon>
        <taxon>Perkinsea</taxon>
        <taxon>Perkinsida</taxon>
        <taxon>Perkinsidae</taxon>
        <taxon>Perkinsus</taxon>
    </lineage>
</organism>
<feature type="compositionally biased region" description="Low complexity" evidence="2">
    <location>
        <begin position="610"/>
        <end position="623"/>
    </location>
</feature>
<protein>
    <submittedName>
        <fullName evidence="3">Uncharacterized protein</fullName>
    </submittedName>
</protein>
<keyword evidence="1" id="KW-0853">WD repeat</keyword>
<evidence type="ECO:0000313" key="3">
    <source>
        <dbReference type="EMBL" id="KAF4684067.1"/>
    </source>
</evidence>
<feature type="repeat" description="WD" evidence="1">
    <location>
        <begin position="1932"/>
        <end position="1973"/>
    </location>
</feature>
<feature type="compositionally biased region" description="Basic and acidic residues" evidence="2">
    <location>
        <begin position="360"/>
        <end position="379"/>
    </location>
</feature>
<feature type="compositionally biased region" description="Basic and acidic residues" evidence="2">
    <location>
        <begin position="522"/>
        <end position="607"/>
    </location>
</feature>
<feature type="region of interest" description="Disordered" evidence="2">
    <location>
        <begin position="1499"/>
        <end position="1643"/>
    </location>
</feature>
<proteinExistence type="predicted"/>
<sequence length="2021" mass="225469">MGFADRLKQLRKPKASPTPQQQQQPPPATRQQQQSVSPDRSPEEALTELRQKLSNLKNTVSKPAQSAAVAQAAQQLLSDCRNQSAILESQADTFADQEKFDLVQGVFETTEELQKINKAFDPWFNAATRTAVAHSVAVDAAPAGLPVTASQPVGDDRALSAFSRQIAELRMMIWDESKPVDQCDLAIAEAKSCSEALAGRMDMWLNRNESARINKLMKCNDDLEDVEEEWKVLRLQRAGTGVATGAEDRQEEEALRAQKEEEERIEKARRDEEGRLQKAAEEEQERQAREEAERRSREEAEEKERQEVIARAQQEAERIAQEEEGKATAAAAEEAKRKEKEEAERAAQEEAARAAAAAAEEAKRKEKEEAERAAQEEAARAAAAAAEEAKRKEKEEAERAAQEEAARAAAAAGEEAKRKEKEEAERAAQEEAARAAAAAAEEAKRKEKEEAERAAQEEAARAAAAAAEEAKRKEKEEAERAAQEEAARAAAAAAEEAKRKEKEEAERAAQEEAARAAAAAAEEAKRKEKEEAERAAQEEADRKKEEARRVAEERARQAEELELARKEADEAKKAAVEKQKAAADEARKAQEAEAKAKADDMRKRDLGMPKASAGAAAVGYAAAKSRKDTEGGAKQADDERKEIEARNSRILWQMREEAAKKAHQRRQEAAAAEEDRLMQTAVQFHKAHGGRAYEQSCLRLWSMYVRASQHARRRLYEAASDEEMAAAVDYATSISLDRPSDLQLIKSCRRKLEESDRQAVLQSELKAAIKARDLDALEEVLPALSRDSVGPEAYRVLSEEKLRDAVSRQAKPAELEKLVANGEENGAASVYITPAKALIDFYGARRKSDLMASVSYCAKLGLRDLPAEPLERLSESALLSRAFREWQHSVYDEADRETVARFFFELWKRRLRMRKEVARLAADDAVSSAELTEAIEECRRLDIDGVDEEELAGAMERKRILEGVYSARGVQNMVEAAEKCREAGIPLEENFRAREVLGDALGVSLIPGALELPELERLIDVAKYAGVPTIYSEIVVQSRKWDATVVAFRKEKKAEGLRRILATWHAYARYSSRLETIEGMITISYEGRLEKESFAVWSEWAKREKELKCRAAEVMQWCDSGRVKVTWAAWKAYWADSKEKEGKAMDMAKASEGRLGKAVLQAWKSRSERAHRIVEALNSARDEESLTMALSECCYDEDLARRAGPDTIGAAKLRLAAIRLNAALGKKGSTPAELRDLWREAGRPEAEAETVGTKAWQLSLRRRALRCWSKEAQERKAVTHRVERCLDESGDASSLFHLRATLEVARERDVKENDTIVAAERRLAENDLSTELSRPSPSPVALGQLLRNPWLDRGDSAVAELVERANTIRASSVSDRVEKREARDTFSIWKDFATERVGLRRKLEKSTDIEELTQLVKTLSEPGHRHGDLVDSTGVKDRLRKLEWAEQEKQARRNRFQKFQKKWDDEESRWSLRSKASARVAWPEDDRKADYFRISSIPTISEPPASFTTPERSGRLNTPSRYASPLTTPSLTHPSYSPWGDRSQSPASSVEFPVKFSLKTPPASPRHEIPQTAALFGPPGSSLLRPPTSSTAIHRRDQREQEERNRQLNNPTTAPRQMVTIDGDARGSSSSSTTPPNGSARAAGSNTFAEYAGFQALSGGLGRQVVYTDLGDPITSVHIGEWGLAAGTMLGKVWYYSLELDERIPLAGFSDDAVKAVFVRDSYTEARRRDREAGVALSSIMSPPSEEKLGDLEEGLRHGDLEEDEVHPSTPIVYATVGDSCAKIFDTADPCQQSVFKFERRSSASVKYVVQRQNKVAIVFPGMTTFIDLVTESQNMTPFRLQGTDEDVTMACPTDMRDLILLLVEHYDVKPPCYKVVDLEHDQQVLDYAPLPGRGRLCHFVRILGPSHLVLVSEGRNLCIYDFRLKKVEHVLKEHRSDILSMDTTFSDDEFVSVDTRGEVRLWNAAEGKLLAKGRLPKACDFALGFPYYVTYCPRTGVVAQTCDSGVFALQLKPLSRPGRA</sequence>
<dbReference type="OrthoDB" id="442762at2759"/>
<dbReference type="GO" id="GO:0035098">
    <property type="term" value="C:ESC/E(Z) complex"/>
    <property type="evidence" value="ECO:0007669"/>
    <property type="project" value="TreeGrafter"/>
</dbReference>
<dbReference type="SUPFAM" id="SSF50978">
    <property type="entry name" value="WD40 repeat-like"/>
    <property type="match status" value="1"/>
</dbReference>